<evidence type="ECO:0000313" key="3">
    <source>
        <dbReference type="EMBL" id="JAT18746.1"/>
    </source>
</evidence>
<organism evidence="3">
    <name type="scientific">Graphocephala atropunctata</name>
    <dbReference type="NCBI Taxonomy" id="36148"/>
    <lineage>
        <taxon>Eukaryota</taxon>
        <taxon>Metazoa</taxon>
        <taxon>Ecdysozoa</taxon>
        <taxon>Arthropoda</taxon>
        <taxon>Hexapoda</taxon>
        <taxon>Insecta</taxon>
        <taxon>Pterygota</taxon>
        <taxon>Neoptera</taxon>
        <taxon>Paraneoptera</taxon>
        <taxon>Hemiptera</taxon>
        <taxon>Auchenorrhyncha</taxon>
        <taxon>Membracoidea</taxon>
        <taxon>Cicadellidae</taxon>
        <taxon>Cicadellinae</taxon>
        <taxon>Cicadellini</taxon>
        <taxon>Graphocephala</taxon>
    </lineage>
</organism>
<feature type="signal peptide" evidence="1">
    <location>
        <begin position="1"/>
        <end position="20"/>
    </location>
</feature>
<evidence type="ECO:0008006" key="4">
    <source>
        <dbReference type="Google" id="ProtNLM"/>
    </source>
</evidence>
<accession>A0A1B6L511</accession>
<name>A0A1B6L511_9HEMI</name>
<feature type="non-terminal residue" evidence="3">
    <location>
        <position position="1"/>
    </location>
</feature>
<reference evidence="3" key="1">
    <citation type="submission" date="2015-11" db="EMBL/GenBank/DDBJ databases">
        <title>De novo transcriptome assembly of four potential Pierce s Disease insect vectors from Arizona vineyards.</title>
        <authorList>
            <person name="Tassone E.E."/>
        </authorList>
    </citation>
    <scope>NUCLEOTIDE SEQUENCE</scope>
</reference>
<dbReference type="EMBL" id="GEBQ01021231">
    <property type="protein sequence ID" value="JAT18746.1"/>
    <property type="molecule type" value="Transcribed_RNA"/>
</dbReference>
<dbReference type="AlphaFoldDB" id="A0A1B6L511"/>
<protein>
    <recommendedName>
        <fullName evidence="4">WAP domain-containing protein</fullName>
    </recommendedName>
</protein>
<sequence>KMTRLTACACLLALLMYVSASVSARLSQPRGQSQLLPVTMTYAKPTAYPCMEDWNKVCRADGDCCSGSCMTFFCKVVGIEVTSQKSARRKRPRITINISK</sequence>
<evidence type="ECO:0000313" key="2">
    <source>
        <dbReference type="EMBL" id="JAT17336.1"/>
    </source>
</evidence>
<evidence type="ECO:0000256" key="1">
    <source>
        <dbReference type="SAM" id="SignalP"/>
    </source>
</evidence>
<keyword evidence="1" id="KW-0732">Signal</keyword>
<gene>
    <name evidence="2" type="ORF">g.11651</name>
    <name evidence="3" type="ORF">g.11653</name>
</gene>
<feature type="chain" id="PRO_5008587124" description="WAP domain-containing protein" evidence="1">
    <location>
        <begin position="21"/>
        <end position="100"/>
    </location>
</feature>
<proteinExistence type="predicted"/>
<dbReference type="EMBL" id="GEBQ01022641">
    <property type="protein sequence ID" value="JAT17336.1"/>
    <property type="molecule type" value="Transcribed_RNA"/>
</dbReference>